<dbReference type="Proteomes" id="UP000789366">
    <property type="component" value="Unassembled WGS sequence"/>
</dbReference>
<keyword evidence="2" id="KW-1185">Reference proteome</keyword>
<evidence type="ECO:0000313" key="1">
    <source>
        <dbReference type="EMBL" id="CAG8785665.1"/>
    </source>
</evidence>
<feature type="non-terminal residue" evidence="1">
    <location>
        <position position="1"/>
    </location>
</feature>
<sequence>VQKFGAKYIYQDMEPCSLIMEISLCASQKTEVTWVGHVPGMYRNSSVEIRYIR</sequence>
<accession>A0ACA9RCS1</accession>
<reference evidence="1" key="1">
    <citation type="submission" date="2021-06" db="EMBL/GenBank/DDBJ databases">
        <authorList>
            <person name="Kallberg Y."/>
            <person name="Tangrot J."/>
            <person name="Rosling A."/>
        </authorList>
    </citation>
    <scope>NUCLEOTIDE SEQUENCE</scope>
    <source>
        <strain evidence="1">28 12/20/2015</strain>
    </source>
</reference>
<organism evidence="1 2">
    <name type="scientific">Cetraspora pellucida</name>
    <dbReference type="NCBI Taxonomy" id="1433469"/>
    <lineage>
        <taxon>Eukaryota</taxon>
        <taxon>Fungi</taxon>
        <taxon>Fungi incertae sedis</taxon>
        <taxon>Mucoromycota</taxon>
        <taxon>Glomeromycotina</taxon>
        <taxon>Glomeromycetes</taxon>
        <taxon>Diversisporales</taxon>
        <taxon>Gigasporaceae</taxon>
        <taxon>Cetraspora</taxon>
    </lineage>
</organism>
<proteinExistence type="predicted"/>
<dbReference type="EMBL" id="CAJVPW010064266">
    <property type="protein sequence ID" value="CAG8785665.1"/>
    <property type="molecule type" value="Genomic_DNA"/>
</dbReference>
<protein>
    <submittedName>
        <fullName evidence="1">12536_t:CDS:1</fullName>
    </submittedName>
</protein>
<evidence type="ECO:0000313" key="2">
    <source>
        <dbReference type="Proteomes" id="UP000789366"/>
    </source>
</evidence>
<gene>
    <name evidence="1" type="ORF">SPELUC_LOCUS16768</name>
</gene>
<feature type="non-terminal residue" evidence="1">
    <location>
        <position position="53"/>
    </location>
</feature>
<name>A0ACA9RCS1_9GLOM</name>
<comment type="caution">
    <text evidence="1">The sequence shown here is derived from an EMBL/GenBank/DDBJ whole genome shotgun (WGS) entry which is preliminary data.</text>
</comment>